<dbReference type="InterPro" id="IPR026960">
    <property type="entry name" value="RVT-Znf"/>
</dbReference>
<comment type="caution">
    <text evidence="2">The sequence shown here is derived from an EMBL/GenBank/DDBJ whole genome shotgun (WGS) entry which is preliminary data.</text>
</comment>
<organism evidence="2 3">
    <name type="scientific">Brassica cretica</name>
    <name type="common">Mustard</name>
    <dbReference type="NCBI Taxonomy" id="69181"/>
    <lineage>
        <taxon>Eukaryota</taxon>
        <taxon>Viridiplantae</taxon>
        <taxon>Streptophyta</taxon>
        <taxon>Embryophyta</taxon>
        <taxon>Tracheophyta</taxon>
        <taxon>Spermatophyta</taxon>
        <taxon>Magnoliopsida</taxon>
        <taxon>eudicotyledons</taxon>
        <taxon>Gunneridae</taxon>
        <taxon>Pentapetalae</taxon>
        <taxon>rosids</taxon>
        <taxon>malvids</taxon>
        <taxon>Brassicales</taxon>
        <taxon>Brassicaceae</taxon>
        <taxon>Brassiceae</taxon>
        <taxon>Brassica</taxon>
    </lineage>
</organism>
<dbReference type="Pfam" id="PF13966">
    <property type="entry name" value="zf-RVT"/>
    <property type="match status" value="1"/>
</dbReference>
<accession>A0A8S9FY16</accession>
<proteinExistence type="predicted"/>
<dbReference type="Proteomes" id="UP000712281">
    <property type="component" value="Unassembled WGS sequence"/>
</dbReference>
<evidence type="ECO:0000259" key="1">
    <source>
        <dbReference type="Pfam" id="PF13966"/>
    </source>
</evidence>
<evidence type="ECO:0000313" key="2">
    <source>
        <dbReference type="EMBL" id="KAF2538563.1"/>
    </source>
</evidence>
<protein>
    <recommendedName>
        <fullName evidence="1">Reverse transcriptase zinc-binding domain-containing protein</fullName>
    </recommendedName>
</protein>
<sequence length="135" mass="16180">MRSWGITQGCGLCGERDETRDHLFFACPYSFTVWEGLGRGFFGRRTNPDWYITLNAVKRKRANRLDSILLKMIFQTVIYHIWRERNSRRHQGNWVSTNRMHKAIDRSMRNRIVSLKYGPQHRYAGLLQRWFELTA</sequence>
<reference evidence="2" key="1">
    <citation type="submission" date="2019-12" db="EMBL/GenBank/DDBJ databases">
        <title>Genome sequencing and annotation of Brassica cretica.</title>
        <authorList>
            <person name="Studholme D.J."/>
            <person name="Sarris P.F."/>
        </authorList>
    </citation>
    <scope>NUCLEOTIDE SEQUENCE</scope>
    <source>
        <strain evidence="2">PFS-001/15</strain>
        <tissue evidence="2">Leaf</tissue>
    </source>
</reference>
<evidence type="ECO:0000313" key="3">
    <source>
        <dbReference type="Proteomes" id="UP000712281"/>
    </source>
</evidence>
<dbReference type="AlphaFoldDB" id="A0A8S9FY16"/>
<dbReference type="EMBL" id="QGKW02002228">
    <property type="protein sequence ID" value="KAF2538563.1"/>
    <property type="molecule type" value="Genomic_DNA"/>
</dbReference>
<gene>
    <name evidence="2" type="ORF">F2Q68_00019498</name>
</gene>
<feature type="domain" description="Reverse transcriptase zinc-binding" evidence="1">
    <location>
        <begin position="2"/>
        <end position="34"/>
    </location>
</feature>
<name>A0A8S9FY16_BRACR</name>